<evidence type="ECO:0000313" key="3">
    <source>
        <dbReference type="Proteomes" id="UP000663879"/>
    </source>
</evidence>
<sequence length="67" mass="7954">MLQKDFYCLISLPAAKQRERNERDILYDEEEEEQEEETGDISQHILDSIERTINRVNEDADPNIDKT</sequence>
<evidence type="ECO:0000313" key="2">
    <source>
        <dbReference type="EMBL" id="CAF1107964.1"/>
    </source>
</evidence>
<reference evidence="2" key="1">
    <citation type="submission" date="2021-02" db="EMBL/GenBank/DDBJ databases">
        <authorList>
            <person name="Nowell W R."/>
        </authorList>
    </citation>
    <scope>NUCLEOTIDE SEQUENCE</scope>
    <source>
        <strain evidence="2">Ploen Becks lab</strain>
    </source>
</reference>
<comment type="caution">
    <text evidence="2">The sequence shown here is derived from an EMBL/GenBank/DDBJ whole genome shotgun (WGS) entry which is preliminary data.</text>
</comment>
<proteinExistence type="predicted"/>
<name>A0A814PMB3_9BILA</name>
<accession>A0A814PMB3</accession>
<gene>
    <name evidence="2" type="ORF">OXX778_LOCUS21485</name>
</gene>
<keyword evidence="3" id="KW-1185">Reference proteome</keyword>
<protein>
    <submittedName>
        <fullName evidence="2">Uncharacterized protein</fullName>
    </submittedName>
</protein>
<feature type="non-terminal residue" evidence="2">
    <location>
        <position position="1"/>
    </location>
</feature>
<organism evidence="2 3">
    <name type="scientific">Brachionus calyciflorus</name>
    <dbReference type="NCBI Taxonomy" id="104777"/>
    <lineage>
        <taxon>Eukaryota</taxon>
        <taxon>Metazoa</taxon>
        <taxon>Spiralia</taxon>
        <taxon>Gnathifera</taxon>
        <taxon>Rotifera</taxon>
        <taxon>Eurotatoria</taxon>
        <taxon>Monogononta</taxon>
        <taxon>Pseudotrocha</taxon>
        <taxon>Ploima</taxon>
        <taxon>Brachionidae</taxon>
        <taxon>Brachionus</taxon>
    </lineage>
</organism>
<evidence type="ECO:0000256" key="1">
    <source>
        <dbReference type="SAM" id="MobiDB-lite"/>
    </source>
</evidence>
<feature type="compositionally biased region" description="Acidic residues" evidence="1">
    <location>
        <begin position="27"/>
        <end position="39"/>
    </location>
</feature>
<dbReference type="Proteomes" id="UP000663879">
    <property type="component" value="Unassembled WGS sequence"/>
</dbReference>
<dbReference type="EMBL" id="CAJNOC010007976">
    <property type="protein sequence ID" value="CAF1107964.1"/>
    <property type="molecule type" value="Genomic_DNA"/>
</dbReference>
<dbReference type="AlphaFoldDB" id="A0A814PMB3"/>
<feature type="region of interest" description="Disordered" evidence="1">
    <location>
        <begin position="19"/>
        <end position="43"/>
    </location>
</feature>